<evidence type="ECO:0000256" key="6">
    <source>
        <dbReference type="ARBA" id="ARBA00023242"/>
    </source>
</evidence>
<comment type="similarity">
    <text evidence="2">Belongs to the HOP2 family.</text>
</comment>
<dbReference type="Gene3D" id="1.10.10.10">
    <property type="entry name" value="Winged helix-like DNA-binding domain superfamily/Winged helix DNA-binding domain"/>
    <property type="match status" value="1"/>
</dbReference>
<dbReference type="InterPro" id="IPR036388">
    <property type="entry name" value="WH-like_DNA-bd_sf"/>
</dbReference>
<dbReference type="Proteomes" id="UP000001514">
    <property type="component" value="Unassembled WGS sequence"/>
</dbReference>
<dbReference type="GO" id="GO:0000709">
    <property type="term" value="P:meiotic joint molecule formation"/>
    <property type="evidence" value="ECO:0000318"/>
    <property type="project" value="GO_Central"/>
</dbReference>
<evidence type="ECO:0000259" key="10">
    <source>
        <dbReference type="Pfam" id="PF18517"/>
    </source>
</evidence>
<proteinExistence type="inferred from homology"/>
<dbReference type="GO" id="GO:0003690">
    <property type="term" value="F:double-stranded DNA binding"/>
    <property type="evidence" value="ECO:0000318"/>
    <property type="project" value="GO_Central"/>
</dbReference>
<evidence type="ECO:0000256" key="7">
    <source>
        <dbReference type="ARBA" id="ARBA00023254"/>
    </source>
</evidence>
<dbReference type="GO" id="GO:0000794">
    <property type="term" value="C:condensed nuclear chromosome"/>
    <property type="evidence" value="ECO:0000318"/>
    <property type="project" value="GO_Central"/>
</dbReference>
<dbReference type="PANTHER" id="PTHR15938:SF0">
    <property type="entry name" value="HOMOLOGOUS-PAIRING PROTEIN 2 HOMOLOG"/>
    <property type="match status" value="1"/>
</dbReference>
<dbReference type="Pfam" id="PF18517">
    <property type="entry name" value="LZ3wCH"/>
    <property type="match status" value="1"/>
</dbReference>
<keyword evidence="6" id="KW-0539">Nucleus</keyword>
<dbReference type="OMA" id="CIYTEIG"/>
<evidence type="ECO:0000256" key="4">
    <source>
        <dbReference type="ARBA" id="ARBA00023054"/>
    </source>
</evidence>
<evidence type="ECO:0000313" key="11">
    <source>
        <dbReference type="EMBL" id="EFJ10305.1"/>
    </source>
</evidence>
<organism evidence="12">
    <name type="scientific">Selaginella moellendorffii</name>
    <name type="common">Spikemoss</name>
    <dbReference type="NCBI Taxonomy" id="88036"/>
    <lineage>
        <taxon>Eukaryota</taxon>
        <taxon>Viridiplantae</taxon>
        <taxon>Streptophyta</taxon>
        <taxon>Embryophyta</taxon>
        <taxon>Tracheophyta</taxon>
        <taxon>Lycopodiopsida</taxon>
        <taxon>Selaginellales</taxon>
        <taxon>Selaginellaceae</taxon>
        <taxon>Selaginella</taxon>
    </lineage>
</organism>
<dbReference type="InterPro" id="IPR010776">
    <property type="entry name" value="Hop2_WH_dom"/>
</dbReference>
<keyword evidence="5" id="KW-0233">DNA recombination</keyword>
<dbReference type="KEGG" id="smo:SELMODRAFT_427213"/>
<evidence type="ECO:0000256" key="8">
    <source>
        <dbReference type="SAM" id="Coils"/>
    </source>
</evidence>
<dbReference type="GO" id="GO:0120231">
    <property type="term" value="C:DNA recombinase auxiliary factor complex"/>
    <property type="evidence" value="ECO:0000318"/>
    <property type="project" value="GO_Central"/>
</dbReference>
<evidence type="ECO:0000256" key="5">
    <source>
        <dbReference type="ARBA" id="ARBA00023172"/>
    </source>
</evidence>
<feature type="domain" description="Homologous-pairing protein 2 winged helix" evidence="9">
    <location>
        <begin position="10"/>
        <end position="71"/>
    </location>
</feature>
<dbReference type="AlphaFoldDB" id="D8SYW3"/>
<dbReference type="FunCoup" id="D8SYW3">
    <property type="interactions" value="2443"/>
</dbReference>
<dbReference type="Pfam" id="PF07106">
    <property type="entry name" value="WHD_TBPIP"/>
    <property type="match status" value="1"/>
</dbReference>
<dbReference type="GO" id="GO:0010774">
    <property type="term" value="P:meiotic strand invasion involved in reciprocal meiotic recombination"/>
    <property type="evidence" value="ECO:0000318"/>
    <property type="project" value="GO_Central"/>
</dbReference>
<reference evidence="11 12" key="1">
    <citation type="journal article" date="2011" name="Science">
        <title>The Selaginella genome identifies genetic changes associated with the evolution of vascular plants.</title>
        <authorList>
            <person name="Banks J.A."/>
            <person name="Nishiyama T."/>
            <person name="Hasebe M."/>
            <person name="Bowman J.L."/>
            <person name="Gribskov M."/>
            <person name="dePamphilis C."/>
            <person name="Albert V.A."/>
            <person name="Aono N."/>
            <person name="Aoyama T."/>
            <person name="Ambrose B.A."/>
            <person name="Ashton N.W."/>
            <person name="Axtell M.J."/>
            <person name="Barker E."/>
            <person name="Barker M.S."/>
            <person name="Bennetzen J.L."/>
            <person name="Bonawitz N.D."/>
            <person name="Chapple C."/>
            <person name="Cheng C."/>
            <person name="Correa L.G."/>
            <person name="Dacre M."/>
            <person name="DeBarry J."/>
            <person name="Dreyer I."/>
            <person name="Elias M."/>
            <person name="Engstrom E.M."/>
            <person name="Estelle M."/>
            <person name="Feng L."/>
            <person name="Finet C."/>
            <person name="Floyd S.K."/>
            <person name="Frommer W.B."/>
            <person name="Fujita T."/>
            <person name="Gramzow L."/>
            <person name="Gutensohn M."/>
            <person name="Harholt J."/>
            <person name="Hattori M."/>
            <person name="Heyl A."/>
            <person name="Hirai T."/>
            <person name="Hiwatashi Y."/>
            <person name="Ishikawa M."/>
            <person name="Iwata M."/>
            <person name="Karol K.G."/>
            <person name="Koehler B."/>
            <person name="Kolukisaoglu U."/>
            <person name="Kubo M."/>
            <person name="Kurata T."/>
            <person name="Lalonde S."/>
            <person name="Li K."/>
            <person name="Li Y."/>
            <person name="Litt A."/>
            <person name="Lyons E."/>
            <person name="Manning G."/>
            <person name="Maruyama T."/>
            <person name="Michael T.P."/>
            <person name="Mikami K."/>
            <person name="Miyazaki S."/>
            <person name="Morinaga S."/>
            <person name="Murata T."/>
            <person name="Mueller-Roeber B."/>
            <person name="Nelson D.R."/>
            <person name="Obara M."/>
            <person name="Oguri Y."/>
            <person name="Olmstead R.G."/>
            <person name="Onodera N."/>
            <person name="Petersen B.L."/>
            <person name="Pils B."/>
            <person name="Prigge M."/>
            <person name="Rensing S.A."/>
            <person name="Riano-Pachon D.M."/>
            <person name="Roberts A.W."/>
            <person name="Sato Y."/>
            <person name="Scheller H.V."/>
            <person name="Schulz B."/>
            <person name="Schulz C."/>
            <person name="Shakirov E.V."/>
            <person name="Shibagaki N."/>
            <person name="Shinohara N."/>
            <person name="Shippen D.E."/>
            <person name="Soerensen I."/>
            <person name="Sotooka R."/>
            <person name="Sugimoto N."/>
            <person name="Sugita M."/>
            <person name="Sumikawa N."/>
            <person name="Tanurdzic M."/>
            <person name="Theissen G."/>
            <person name="Ulvskov P."/>
            <person name="Wakazuki S."/>
            <person name="Weng J.K."/>
            <person name="Willats W.W."/>
            <person name="Wipf D."/>
            <person name="Wolf P.G."/>
            <person name="Yang L."/>
            <person name="Zimmer A.D."/>
            <person name="Zhu Q."/>
            <person name="Mitros T."/>
            <person name="Hellsten U."/>
            <person name="Loque D."/>
            <person name="Otillar R."/>
            <person name="Salamov A."/>
            <person name="Schmutz J."/>
            <person name="Shapiro H."/>
            <person name="Lindquist E."/>
            <person name="Lucas S."/>
            <person name="Rokhsar D."/>
            <person name="Grigoriev I.V."/>
        </authorList>
    </citation>
    <scope>NUCLEOTIDE SEQUENCE [LARGE SCALE GENOMIC DNA]</scope>
</reference>
<keyword evidence="12" id="KW-1185">Reference proteome</keyword>
<dbReference type="GO" id="GO:0007129">
    <property type="term" value="P:homologous chromosome pairing at meiosis"/>
    <property type="evidence" value="ECO:0000318"/>
    <property type="project" value="GO_Central"/>
</dbReference>
<dbReference type="Gramene" id="EFJ10305">
    <property type="protein sequence ID" value="EFJ10305"/>
    <property type="gene ID" value="SELMODRAFT_427213"/>
</dbReference>
<evidence type="ECO:0000259" key="9">
    <source>
        <dbReference type="Pfam" id="PF07106"/>
    </source>
</evidence>
<dbReference type="eggNOG" id="KOG4603">
    <property type="taxonomic scope" value="Eukaryota"/>
</dbReference>
<comment type="subcellular location">
    <subcellularLocation>
        <location evidence="1">Nucleus</location>
    </subcellularLocation>
</comment>
<evidence type="ECO:0000256" key="2">
    <source>
        <dbReference type="ARBA" id="ARBA00007922"/>
    </source>
</evidence>
<name>D8SYW3_SELML</name>
<gene>
    <name evidence="11" type="ORF">SELMODRAFT_427213</name>
</gene>
<dbReference type="PANTHER" id="PTHR15938">
    <property type="entry name" value="TBP-1 INTERACTING PROTEIN"/>
    <property type="match status" value="1"/>
</dbReference>
<dbReference type="OrthoDB" id="272266at2759"/>
<dbReference type="InterPro" id="IPR040661">
    <property type="entry name" value="LZ3wCH"/>
</dbReference>
<dbReference type="GO" id="GO:0120230">
    <property type="term" value="F:recombinase activator activity"/>
    <property type="evidence" value="ECO:0000318"/>
    <property type="project" value="GO_Central"/>
</dbReference>
<evidence type="ECO:0000313" key="12">
    <source>
        <dbReference type="Proteomes" id="UP000001514"/>
    </source>
</evidence>
<accession>D8SYW3</accession>
<keyword evidence="7" id="KW-0469">Meiosis</keyword>
<sequence length="225" mass="25572">MPATKGGDSAEAIILNFINEQNRPLNVQIVADTLQKHGIKKTAAQKILDSFAESGKISFKEYGKQKIYLAKQDQFEIPSKEELESMKADIAKLQESLAAEKKIVAGLETEVRSAESSLTLDQINDRMKIVSDEISSMESRITQLRAGTVLVTAEERNKVETDYNKKTGLWRKRKRMFKDLWDMITESMPKNQSELKEEVGIETDDDLGIDISKYCSYKFKKAKLR</sequence>
<evidence type="ECO:0000256" key="3">
    <source>
        <dbReference type="ARBA" id="ARBA00016093"/>
    </source>
</evidence>
<dbReference type="InParanoid" id="D8SYW3"/>
<dbReference type="EMBL" id="GL377654">
    <property type="protein sequence ID" value="EFJ10305.1"/>
    <property type="molecule type" value="Genomic_DNA"/>
</dbReference>
<evidence type="ECO:0000256" key="1">
    <source>
        <dbReference type="ARBA" id="ARBA00004123"/>
    </source>
</evidence>
<dbReference type="HOGENOM" id="CLU_063266_0_0_1"/>
<keyword evidence="4 8" id="KW-0175">Coiled coil</keyword>
<feature type="domain" description="Leucine zipper with capping helix" evidence="10">
    <location>
        <begin position="151"/>
        <end position="207"/>
    </location>
</feature>
<feature type="coiled-coil region" evidence="8">
    <location>
        <begin position="83"/>
        <end position="140"/>
    </location>
</feature>
<protein>
    <recommendedName>
        <fullName evidence="3">Homologous-pairing protein 2 homolog</fullName>
    </recommendedName>
</protein>
<dbReference type="STRING" id="88036.D8SYW3"/>